<evidence type="ECO:0000256" key="2">
    <source>
        <dbReference type="ARBA" id="ARBA00022490"/>
    </source>
</evidence>
<keyword evidence="7" id="KW-0677">Repeat</keyword>
<evidence type="ECO:0000256" key="6">
    <source>
        <dbReference type="ARBA" id="ARBA00022553"/>
    </source>
</evidence>
<evidence type="ECO:0000313" key="16">
    <source>
        <dbReference type="Proteomes" id="UP000010552"/>
    </source>
</evidence>
<evidence type="ECO:0000256" key="1">
    <source>
        <dbReference type="ARBA" id="ARBA00004123"/>
    </source>
</evidence>
<dbReference type="InParanoid" id="L5L4Y1"/>
<feature type="region of interest" description="Disordered" evidence="13">
    <location>
        <begin position="1"/>
        <end position="27"/>
    </location>
</feature>
<dbReference type="FunFam" id="2.30.42.10:FF:000127">
    <property type="entry name" value="Pro-interleukin-16"/>
    <property type="match status" value="1"/>
</dbReference>
<evidence type="ECO:0000256" key="8">
    <source>
        <dbReference type="ARBA" id="ARBA00023015"/>
    </source>
</evidence>
<dbReference type="PANTHER" id="PTHR48484">
    <property type="entry name" value="PRO-INTERLEUKIN-16"/>
    <property type="match status" value="1"/>
</dbReference>
<dbReference type="GO" id="GO:0005634">
    <property type="term" value="C:nucleus"/>
    <property type="evidence" value="ECO:0007669"/>
    <property type="project" value="UniProtKB-SubCell"/>
</dbReference>
<reference evidence="16" key="1">
    <citation type="journal article" date="2013" name="Science">
        <title>Comparative analysis of bat genomes provides insight into the evolution of flight and immunity.</title>
        <authorList>
            <person name="Zhang G."/>
            <person name="Cowled C."/>
            <person name="Shi Z."/>
            <person name="Huang Z."/>
            <person name="Bishop-Lilly K.A."/>
            <person name="Fang X."/>
            <person name="Wynne J.W."/>
            <person name="Xiong Z."/>
            <person name="Baker M.L."/>
            <person name="Zhao W."/>
            <person name="Tachedjian M."/>
            <person name="Zhu Y."/>
            <person name="Zhou P."/>
            <person name="Jiang X."/>
            <person name="Ng J."/>
            <person name="Yang L."/>
            <person name="Wu L."/>
            <person name="Xiao J."/>
            <person name="Feng Y."/>
            <person name="Chen Y."/>
            <person name="Sun X."/>
            <person name="Zhang Y."/>
            <person name="Marsh G.A."/>
            <person name="Crameri G."/>
            <person name="Broder C.C."/>
            <person name="Frey K.G."/>
            <person name="Wang L.F."/>
            <person name="Wang J."/>
        </authorList>
    </citation>
    <scope>NUCLEOTIDE SEQUENCE [LARGE SCALE GENOMIC DNA]</scope>
</reference>
<proteinExistence type="predicted"/>
<evidence type="ECO:0000256" key="3">
    <source>
        <dbReference type="ARBA" id="ARBA00022500"/>
    </source>
</evidence>
<protein>
    <recommendedName>
        <fullName evidence="12">Pro-interleukin-16</fullName>
    </recommendedName>
    <component>
        <recommendedName>
            <fullName evidence="12">Interleukin-16</fullName>
            <shortName evidence="12">IL-16</shortName>
        </recommendedName>
        <alternativeName>
            <fullName evidence="12">Lymphocyte chemoattractant factor</fullName>
            <shortName evidence="12">LCF</shortName>
        </alternativeName>
    </component>
</protein>
<keyword evidence="16" id="KW-1185">Reference proteome</keyword>
<dbReference type="CDD" id="cd06759">
    <property type="entry name" value="PDZ3_PDZD2-PDZ1_hPro-IL-16-like"/>
    <property type="match status" value="1"/>
</dbReference>
<dbReference type="GO" id="GO:0005125">
    <property type="term" value="F:cytokine activity"/>
    <property type="evidence" value="ECO:0007669"/>
    <property type="project" value="UniProtKB-KW"/>
</dbReference>
<dbReference type="EMBL" id="KB030332">
    <property type="protein sequence ID" value="ELK18326.1"/>
    <property type="molecule type" value="Genomic_DNA"/>
</dbReference>
<evidence type="ECO:0000256" key="11">
    <source>
        <dbReference type="ARBA" id="ARBA00024706"/>
    </source>
</evidence>
<feature type="region of interest" description="Disordered" evidence="13">
    <location>
        <begin position="1396"/>
        <end position="1418"/>
    </location>
</feature>
<dbReference type="SUPFAM" id="SSF50156">
    <property type="entry name" value="PDZ domain-like"/>
    <property type="match status" value="4"/>
</dbReference>
<comment type="function">
    <text evidence="11 12">Interleukin-16 stimulates a migratory response in CD4+ lymphocytes, monocytes, and eosinophils. Primes CD4+ T-cells for IL-2 and IL-15 responsiveness. Also induces T-lymphocyte expression of interleukin 2 receptor. Ligand for CD4.</text>
</comment>
<dbReference type="GO" id="GO:0005737">
    <property type="term" value="C:cytoplasm"/>
    <property type="evidence" value="ECO:0007669"/>
    <property type="project" value="UniProtKB-SubCell"/>
</dbReference>
<feature type="domain" description="PDZ" evidence="14">
    <location>
        <begin position="1431"/>
        <end position="1516"/>
    </location>
</feature>
<dbReference type="SMART" id="SM00228">
    <property type="entry name" value="PDZ"/>
    <property type="match status" value="4"/>
</dbReference>
<feature type="region of interest" description="Disordered" evidence="13">
    <location>
        <begin position="545"/>
        <end position="737"/>
    </location>
</feature>
<keyword evidence="10 12" id="KW-0539">Nucleus</keyword>
<feature type="region of interest" description="Disordered" evidence="13">
    <location>
        <begin position="754"/>
        <end position="781"/>
    </location>
</feature>
<dbReference type="STRING" id="9402.L5L4Y1"/>
<dbReference type="InterPro" id="IPR020450">
    <property type="entry name" value="IL-16"/>
</dbReference>
<keyword evidence="8" id="KW-0805">Transcription regulation</keyword>
<comment type="subunit">
    <text evidence="12">Homotetramer.</text>
</comment>
<dbReference type="Gene3D" id="2.30.42.10">
    <property type="match status" value="4"/>
</dbReference>
<feature type="domain" description="PDZ" evidence="14">
    <location>
        <begin position="284"/>
        <end position="370"/>
    </location>
</feature>
<keyword evidence="5 12" id="KW-0964">Secreted</keyword>
<name>L5L4Y1_PTEAL</name>
<feature type="compositionally biased region" description="Low complexity" evidence="13">
    <location>
        <begin position="1214"/>
        <end position="1237"/>
    </location>
</feature>
<evidence type="ECO:0000256" key="9">
    <source>
        <dbReference type="ARBA" id="ARBA00023163"/>
    </source>
</evidence>
<feature type="region of interest" description="Disordered" evidence="13">
    <location>
        <begin position="57"/>
        <end position="109"/>
    </location>
</feature>
<dbReference type="GO" id="GO:0030595">
    <property type="term" value="P:leukocyte chemotaxis"/>
    <property type="evidence" value="ECO:0007669"/>
    <property type="project" value="TreeGrafter"/>
</dbReference>
<dbReference type="CDD" id="cd06762">
    <property type="entry name" value="PDZ6_PDZD2-PDZ3_hPro-IL-16-like"/>
    <property type="match status" value="1"/>
</dbReference>
<gene>
    <name evidence="12" type="primary">IL16</name>
    <name evidence="15" type="ORF">PAL_GLEAN10009564</name>
</gene>
<sequence>MGTSRAHLTPFGRRPEGPGTPRDNRPVPWAWARAARLQGPGLVPFVSSKSRGFFLFPPPGTYEGVAKSSAATTRQPRARDQDRKKGSLTSSLRMEPHSRSGRSRKATKFRSISRSLVLCNAKASDDGSSPDEQGPGPFEVSLGRGEEGVFHSPVQLADTSEAGPGSVPDLTLCSEAAVRAAGRDRGKNGRRMFFTKTENATAPLPPGPGVGASCSAELDFPVTRPSAARRAGEPRTLCSDRKCLSQQLDRPAGKTVDTAGPTRSLSTAQLVLPSGALQASVISSIVLMKGQAKGLGFSIVGGKDSIYGPIGIYVKTIFAEGAAAADGRLQEGDEILELNGESMGGLTHQDALQKFKQAKKGLLTLTVRTRLTAPHSLSSPLSPPLCRSLSSSTCVAKASGSFLLETPPAPASTAKPNHRVMVEVSLRKEAGVGLGIGLCSVPYFQCISGIFVHALSPGSVAHLDGRLRCGDEIVEINDCPAHCMSLNAVYAILSHCDPGPVPIIVSRHPDPQLDCSRQDGVVVKSLRGRKLVVTPFCAKRLESSWHGRPASEKEREKHSAPPLRRAPKVLVRSSSDSSYVSGSPGGSPSSGGEQPPSGLVARTRSPGIQDPGPLPETASGPPQDSLRPRENQDDQPPPRLKKSFEIFVRKPTSSKPKPPPRKYFKSDPPKSLEEQEDSCPPGRTVSARAQVRAGSWGFHESSPHTASSSHGLTGSCARRRTVTSSRSDTPKTAGIPPKQIRSTTELEKAIEIHHDSTTDLSIPKQPKSPYGAEGLDENPPKPQKHYEIQFIATPHGVYPRPMSRKVIVLGRLHQNWHGTHRLQRTSSPPPRASLAFSRLTAPVLTLPRFLFTPQEARELLPPLPPQEVPAGAVSQAGACCPGPAAGLQTACPSEAEPRTAGSPVAPTSPARHPVLTRQARVDHGLDSAAEDPWVRISDCIKSLFSPVMSENHGHVPLRSPSSLVQEDGVQDHRDGSPTELDATSNAPKAYKSADGGTVKKGPPVAPKPAWFRQSLKGLRHRGPDARPLPAPREHLGPPTRASSSIRQRISNFETFGSSQLCDKGAQRPGPQPPGTLGDTAKSPGKPDGGWGPGPSGREALPTDQPPSGSHGATEASAPCAPGTPPPERLPSHAALAPDSVLRPPSMQTVAPQGPVVKAPSQRARSFPLTRASSCEARLPQEDTGRLYSISSRVSSAVMKSLLCLPSSPSWDQAPCSPQEVPSPVSSSRPDAAADSPEGSAASDTGFSLNLSELREYSEGLGEPTGADDCVPPAAGQSVISLLSSKELQQLIEEVRVLDEATLKQLDSIHVTVLHKEEGAGLGFSLAGGADLENKVVTVHRVFPSGLASREGTIQKGNEVLSINGKSLKGATHNDALAILRQARDPRQAVIVTRKPTLEATPDLSPTTDSAASASGAGDVSAESAAEATVCTVTLDKTSAGLGFSLEGGKGSLHGDKPLVINRIFRGAASGQSDTVRPGDEILQLAGSAVQGLTRFEAWNVIKALPDGPVTLLIRRKGLQSEGTTASGNP</sequence>
<dbReference type="eggNOG" id="KOG3528">
    <property type="taxonomic scope" value="Eukaryota"/>
</dbReference>
<dbReference type="CDD" id="cd06760">
    <property type="entry name" value="PDZ4_PDZD2-PDZ2_hPro-IL-16-like"/>
    <property type="match status" value="1"/>
</dbReference>
<feature type="region of interest" description="Disordered" evidence="13">
    <location>
        <begin position="889"/>
        <end position="914"/>
    </location>
</feature>
<dbReference type="Pfam" id="PF00595">
    <property type="entry name" value="PDZ"/>
    <property type="match status" value="4"/>
</dbReference>
<feature type="compositionally biased region" description="Low complexity" evidence="13">
    <location>
        <begin position="1408"/>
        <end position="1418"/>
    </location>
</feature>
<dbReference type="Proteomes" id="UP000010552">
    <property type="component" value="Unassembled WGS sequence"/>
</dbReference>
<feature type="compositionally biased region" description="Basic and acidic residues" evidence="13">
    <location>
        <begin position="545"/>
        <end position="559"/>
    </location>
</feature>
<accession>L5L4Y1</accession>
<dbReference type="GO" id="GO:0050930">
    <property type="term" value="P:induction of positive chemotaxis"/>
    <property type="evidence" value="ECO:0007669"/>
    <property type="project" value="InterPro"/>
</dbReference>
<feature type="region of interest" description="Disordered" evidence="13">
    <location>
        <begin position="954"/>
        <end position="1045"/>
    </location>
</feature>
<feature type="region of interest" description="Disordered" evidence="13">
    <location>
        <begin position="121"/>
        <end position="144"/>
    </location>
</feature>
<dbReference type="FunFam" id="2.30.42.10:FF:000147">
    <property type="entry name" value="Pro-interleukin-16"/>
    <property type="match status" value="1"/>
</dbReference>
<feature type="compositionally biased region" description="Polar residues" evidence="13">
    <location>
        <begin position="703"/>
        <end position="712"/>
    </location>
</feature>
<evidence type="ECO:0000256" key="10">
    <source>
        <dbReference type="ARBA" id="ARBA00023242"/>
    </source>
</evidence>
<organism evidence="15 16">
    <name type="scientific">Pteropus alecto</name>
    <name type="common">Black flying fox</name>
    <dbReference type="NCBI Taxonomy" id="9402"/>
    <lineage>
        <taxon>Eukaryota</taxon>
        <taxon>Metazoa</taxon>
        <taxon>Chordata</taxon>
        <taxon>Craniata</taxon>
        <taxon>Vertebrata</taxon>
        <taxon>Euteleostomi</taxon>
        <taxon>Mammalia</taxon>
        <taxon>Eutheria</taxon>
        <taxon>Laurasiatheria</taxon>
        <taxon>Chiroptera</taxon>
        <taxon>Yinpterochiroptera</taxon>
        <taxon>Pteropodoidea</taxon>
        <taxon>Pteropodidae</taxon>
        <taxon>Pteropodinae</taxon>
        <taxon>Pteropus</taxon>
    </lineage>
</organism>
<feature type="compositionally biased region" description="Basic and acidic residues" evidence="13">
    <location>
        <begin position="664"/>
        <end position="673"/>
    </location>
</feature>
<keyword evidence="2 12" id="KW-0963">Cytoplasm</keyword>
<dbReference type="FunFam" id="2.30.42.10:FF:000122">
    <property type="entry name" value="Pro-interleukin-16"/>
    <property type="match status" value="1"/>
</dbReference>
<dbReference type="InterPro" id="IPR036034">
    <property type="entry name" value="PDZ_sf"/>
</dbReference>
<evidence type="ECO:0000259" key="14">
    <source>
        <dbReference type="PROSITE" id="PS50106"/>
    </source>
</evidence>
<feature type="compositionally biased region" description="Low complexity" evidence="13">
    <location>
        <begin position="573"/>
        <end position="582"/>
    </location>
</feature>
<dbReference type="CDD" id="cd06763">
    <property type="entry name" value="PDZ7_PDZD2-PDZ4_hPro-IL-16-like"/>
    <property type="match status" value="1"/>
</dbReference>
<feature type="compositionally biased region" description="Basic residues" evidence="13">
    <location>
        <begin position="99"/>
        <end position="108"/>
    </location>
</feature>
<feature type="domain" description="PDZ" evidence="14">
    <location>
        <begin position="423"/>
        <end position="493"/>
    </location>
</feature>
<keyword evidence="3 12" id="KW-0145">Chemotaxis</keyword>
<feature type="domain" description="PDZ" evidence="14">
    <location>
        <begin position="1309"/>
        <end position="1394"/>
    </location>
</feature>
<keyword evidence="4 12" id="KW-0202">Cytokine</keyword>
<evidence type="ECO:0000256" key="13">
    <source>
        <dbReference type="SAM" id="MobiDB-lite"/>
    </source>
</evidence>
<evidence type="ECO:0000256" key="5">
    <source>
        <dbReference type="ARBA" id="ARBA00022525"/>
    </source>
</evidence>
<evidence type="ECO:0000256" key="4">
    <source>
        <dbReference type="ARBA" id="ARBA00022514"/>
    </source>
</evidence>
<dbReference type="InterPro" id="IPR001478">
    <property type="entry name" value="PDZ"/>
</dbReference>
<dbReference type="GO" id="GO:0005615">
    <property type="term" value="C:extracellular space"/>
    <property type="evidence" value="ECO:0007669"/>
    <property type="project" value="UniProtKB-KW"/>
</dbReference>
<feature type="region of interest" description="Disordered" evidence="13">
    <location>
        <begin position="1058"/>
        <end position="1183"/>
    </location>
</feature>
<evidence type="ECO:0000313" key="15">
    <source>
        <dbReference type="EMBL" id="ELK18326.1"/>
    </source>
</evidence>
<keyword evidence="6" id="KW-0597">Phosphoprotein</keyword>
<dbReference type="GO" id="GO:0042609">
    <property type="term" value="F:CD4 receptor binding"/>
    <property type="evidence" value="ECO:0007669"/>
    <property type="project" value="TreeGrafter"/>
</dbReference>
<evidence type="ECO:0000256" key="12">
    <source>
        <dbReference type="RuleBase" id="RU363135"/>
    </source>
</evidence>
<dbReference type="PRINTS" id="PR01931">
    <property type="entry name" value="INTRLEUKIN16"/>
</dbReference>
<dbReference type="PANTHER" id="PTHR48484:SF2">
    <property type="entry name" value="PRO-INTERLEUKIN-16"/>
    <property type="match status" value="1"/>
</dbReference>
<keyword evidence="9" id="KW-0804">Transcription</keyword>
<dbReference type="InterPro" id="IPR055287">
    <property type="entry name" value="IL-16-like"/>
</dbReference>
<dbReference type="FunFam" id="2.30.42.10:FF:000102">
    <property type="entry name" value="Putative pro-interleukin-16"/>
    <property type="match status" value="1"/>
</dbReference>
<evidence type="ECO:0000256" key="7">
    <source>
        <dbReference type="ARBA" id="ARBA00022737"/>
    </source>
</evidence>
<dbReference type="PROSITE" id="PS50106">
    <property type="entry name" value="PDZ"/>
    <property type="match status" value="4"/>
</dbReference>
<feature type="region of interest" description="Disordered" evidence="13">
    <location>
        <begin position="1209"/>
        <end position="1246"/>
    </location>
</feature>
<comment type="subcellular location">
    <subcellularLocation>
        <location evidence="12">Cytoplasm</location>
    </subcellularLocation>
    <subcellularLocation>
        <location evidence="1 12">Nucleus</location>
    </subcellularLocation>
    <subcellularLocation>
        <location evidence="12">Secreted</location>
    </subcellularLocation>
</comment>